<keyword evidence="1" id="KW-0812">Transmembrane</keyword>
<protein>
    <recommendedName>
        <fullName evidence="3">DUF445 domain-containing protein</fullName>
    </recommendedName>
</protein>
<organism evidence="2">
    <name type="scientific">hydrothermal vent metagenome</name>
    <dbReference type="NCBI Taxonomy" id="652676"/>
    <lineage>
        <taxon>unclassified sequences</taxon>
        <taxon>metagenomes</taxon>
        <taxon>ecological metagenomes</taxon>
    </lineage>
</organism>
<name>A0A3B0W3J8_9ZZZZ</name>
<dbReference type="EMBL" id="UOFC01000123">
    <property type="protein sequence ID" value="VAW47003.1"/>
    <property type="molecule type" value="Genomic_DNA"/>
</dbReference>
<keyword evidence="1" id="KW-0472">Membrane</keyword>
<evidence type="ECO:0000256" key="1">
    <source>
        <dbReference type="SAM" id="Phobius"/>
    </source>
</evidence>
<feature type="transmembrane region" description="Helical" evidence="1">
    <location>
        <begin position="28"/>
        <end position="48"/>
    </location>
</feature>
<evidence type="ECO:0000313" key="2">
    <source>
        <dbReference type="EMBL" id="VAW47003.1"/>
    </source>
</evidence>
<gene>
    <name evidence="2" type="ORF">MNBD_GAMMA03-1188</name>
</gene>
<dbReference type="AlphaFoldDB" id="A0A3B0W3J8"/>
<keyword evidence="1" id="KW-1133">Transmembrane helix</keyword>
<reference evidence="2" key="1">
    <citation type="submission" date="2018-06" db="EMBL/GenBank/DDBJ databases">
        <authorList>
            <person name="Zhirakovskaya E."/>
        </authorList>
    </citation>
    <scope>NUCLEOTIDE SEQUENCE</scope>
</reference>
<feature type="transmembrane region" description="Helical" evidence="1">
    <location>
        <begin position="213"/>
        <end position="237"/>
    </location>
</feature>
<dbReference type="PANTHER" id="PTHR38568:SF1">
    <property type="entry name" value="DUF445 DOMAIN-CONTAINING PROTEIN"/>
    <property type="match status" value="1"/>
</dbReference>
<proteinExistence type="predicted"/>
<sequence>MNKSILTNLIAATILALGWGLQNDFIMMIGLFALSGALTNWLAVHMLFEKVPGLIGSGVIPNRFEAFKEAIKILMMEQFFTQENIDRFVSGGQGQTTSKLTLAPVIQKIDLSPSFDRLVTVIMESSFGSMLGMFGGEEALTPLKEPFIKSMKESIIEITEKDDFHQLLQNEIDQPKIMADIRTKVAEIIDARLEELTPQLVKEMVQQMIQEHLGWLVVWGGVFGGIIGLFSAVIINIR</sequence>
<evidence type="ECO:0008006" key="3">
    <source>
        <dbReference type="Google" id="ProtNLM"/>
    </source>
</evidence>
<accession>A0A3B0W3J8</accession>
<dbReference type="PANTHER" id="PTHR38568">
    <property type="entry name" value="DUF445 DOMAIN-CONTAINING PROTEIN-RELATED"/>
    <property type="match status" value="1"/>
</dbReference>